<proteinExistence type="predicted"/>
<protein>
    <submittedName>
        <fullName evidence="1">Uncharacterized protein</fullName>
    </submittedName>
</protein>
<evidence type="ECO:0000313" key="1">
    <source>
        <dbReference type="EMBL" id="MDR6206623.1"/>
    </source>
</evidence>
<dbReference type="Proteomes" id="UP001245184">
    <property type="component" value="Unassembled WGS sequence"/>
</dbReference>
<dbReference type="GeneID" id="97004502"/>
<accession>A0ABD5CNI3</accession>
<gene>
    <name evidence="1" type="ORF">QF025_005343</name>
</gene>
<dbReference type="RefSeq" id="WP_044020119.1">
    <property type="nucleotide sequence ID" value="NZ_CP024935.1"/>
</dbReference>
<dbReference type="EMBL" id="JAVIZN010000002">
    <property type="protein sequence ID" value="MDR6206623.1"/>
    <property type="molecule type" value="Genomic_DNA"/>
</dbReference>
<dbReference type="AlphaFoldDB" id="A0ABD5CNI3"/>
<dbReference type="KEGG" id="pgp:CUJ91_23610"/>
<sequence>MSIVAACAEAFSRRTRGRRLLTISPGNGFVSLLRVAWFGNRVQRAGLPTFGKHRESQQFSNRPERSDLLKMCAAYLHRLGDANDGGIRNDRFAAACVRVNRAARINEE</sequence>
<reference evidence="1 2" key="1">
    <citation type="submission" date="2023-08" db="EMBL/GenBank/DDBJ databases">
        <title>Genome sequencing of plant associated microbes to promote plant fitness in Sorghum bicolor and Oryza sativa.</title>
        <authorList>
            <person name="Coleman-Derr D."/>
        </authorList>
    </citation>
    <scope>NUCLEOTIDE SEQUENCE [LARGE SCALE GENOMIC DNA]</scope>
    <source>
        <strain evidence="1 2">SLBN-33</strain>
    </source>
</reference>
<evidence type="ECO:0000313" key="2">
    <source>
        <dbReference type="Proteomes" id="UP001245184"/>
    </source>
</evidence>
<organism evidence="1 2">
    <name type="scientific">Paraburkholderia graminis</name>
    <dbReference type="NCBI Taxonomy" id="60548"/>
    <lineage>
        <taxon>Bacteria</taxon>
        <taxon>Pseudomonadati</taxon>
        <taxon>Pseudomonadota</taxon>
        <taxon>Betaproteobacteria</taxon>
        <taxon>Burkholderiales</taxon>
        <taxon>Burkholderiaceae</taxon>
        <taxon>Paraburkholderia</taxon>
    </lineage>
</organism>
<comment type="caution">
    <text evidence="1">The sequence shown here is derived from an EMBL/GenBank/DDBJ whole genome shotgun (WGS) entry which is preliminary data.</text>
</comment>
<name>A0ABD5CNI3_9BURK</name>